<dbReference type="InterPro" id="IPR013785">
    <property type="entry name" value="Aldolase_TIM"/>
</dbReference>
<protein>
    <recommendedName>
        <fullName evidence="3">4-hydroxy-tetrahydrodipicolinate synthase</fullName>
    </recommendedName>
</protein>
<proteinExistence type="predicted"/>
<sequence>MFSGSIVALITPFNQDGEVDYKSYENWWNTISKQVQMPSLQ</sequence>
<organism evidence="1 2">
    <name type="scientific">Vibrio ishigakensis</name>
    <dbReference type="NCBI Taxonomy" id="1481914"/>
    <lineage>
        <taxon>Bacteria</taxon>
        <taxon>Pseudomonadati</taxon>
        <taxon>Pseudomonadota</taxon>
        <taxon>Gammaproteobacteria</taxon>
        <taxon>Vibrionales</taxon>
        <taxon>Vibrionaceae</taxon>
        <taxon>Vibrio</taxon>
    </lineage>
</organism>
<evidence type="ECO:0000313" key="2">
    <source>
        <dbReference type="Proteomes" id="UP000031670"/>
    </source>
</evidence>
<evidence type="ECO:0008006" key="3">
    <source>
        <dbReference type="Google" id="ProtNLM"/>
    </source>
</evidence>
<dbReference type="EMBL" id="BBSA01000004">
    <property type="protein sequence ID" value="GAM62026.1"/>
    <property type="molecule type" value="Genomic_DNA"/>
</dbReference>
<accession>A0A0B8P6Y9</accession>
<comment type="caution">
    <text evidence="1">The sequence shown here is derived from an EMBL/GenBank/DDBJ whole genome shotgun (WGS) entry which is preliminary data.</text>
</comment>
<dbReference type="AlphaFoldDB" id="A0A0B8P6Y9"/>
<name>A0A0B8P6Y9_9VIBR</name>
<evidence type="ECO:0000313" key="1">
    <source>
        <dbReference type="EMBL" id="GAM62026.1"/>
    </source>
</evidence>
<dbReference type="SUPFAM" id="SSF51569">
    <property type="entry name" value="Aldolase"/>
    <property type="match status" value="1"/>
</dbReference>
<reference evidence="1 2" key="1">
    <citation type="submission" date="2015-01" db="EMBL/GenBank/DDBJ databases">
        <title>Vibrio sp. C5 JCM 19232 whole genome shotgun sequence.</title>
        <authorList>
            <person name="Sawabe T."/>
            <person name="Meirelles P."/>
            <person name="Feng G."/>
            <person name="Sayaka M."/>
            <person name="Hattori M."/>
            <person name="Ohkuma M."/>
        </authorList>
    </citation>
    <scope>NUCLEOTIDE SEQUENCE [LARGE SCALE GENOMIC DNA]</scope>
    <source>
        <strain evidence="1 2">JCM19232</strain>
    </source>
</reference>
<gene>
    <name evidence="1" type="ORF">JCM19232_6331</name>
</gene>
<dbReference type="Gene3D" id="3.20.20.70">
    <property type="entry name" value="Aldolase class I"/>
    <property type="match status" value="1"/>
</dbReference>
<dbReference type="Proteomes" id="UP000031670">
    <property type="component" value="Unassembled WGS sequence"/>
</dbReference>
<reference evidence="1 2" key="2">
    <citation type="submission" date="2015-01" db="EMBL/GenBank/DDBJ databases">
        <authorList>
            <consortium name="NBRP consortium"/>
            <person name="Sawabe T."/>
            <person name="Meirelles P."/>
            <person name="Feng G."/>
            <person name="Sayaka M."/>
            <person name="Hattori M."/>
            <person name="Ohkuma M."/>
        </authorList>
    </citation>
    <scope>NUCLEOTIDE SEQUENCE [LARGE SCALE GENOMIC DNA]</scope>
    <source>
        <strain evidence="1 2">JCM19232</strain>
    </source>
</reference>